<proteinExistence type="predicted"/>
<evidence type="ECO:0000256" key="2">
    <source>
        <dbReference type="SAM" id="SignalP"/>
    </source>
</evidence>
<protein>
    <recommendedName>
        <fullName evidence="5">Intein C-terminal splicing domain-containing protein</fullName>
    </recommendedName>
</protein>
<evidence type="ECO:0000313" key="3">
    <source>
        <dbReference type="EMBL" id="NEX74382.1"/>
    </source>
</evidence>
<dbReference type="Proteomes" id="UP000480681">
    <property type="component" value="Unassembled WGS sequence"/>
</dbReference>
<dbReference type="EMBL" id="JAAIKZ010000012">
    <property type="protein sequence ID" value="NEX74382.1"/>
    <property type="molecule type" value="Genomic_DNA"/>
</dbReference>
<keyword evidence="2" id="KW-0732">Signal</keyword>
<feature type="compositionally biased region" description="Gly residues" evidence="1">
    <location>
        <begin position="206"/>
        <end position="250"/>
    </location>
</feature>
<evidence type="ECO:0000256" key="1">
    <source>
        <dbReference type="SAM" id="MobiDB-lite"/>
    </source>
</evidence>
<dbReference type="AlphaFoldDB" id="A0AAW9Y9W2"/>
<dbReference type="RefSeq" id="WP_163147867.1">
    <property type="nucleotide sequence ID" value="NZ_JAAIKZ010000012.1"/>
</dbReference>
<dbReference type="Gene3D" id="2.170.16.10">
    <property type="entry name" value="Hedgehog/Intein (Hint) domain"/>
    <property type="match status" value="1"/>
</dbReference>
<feature type="compositionally biased region" description="Basic and acidic residues" evidence="1">
    <location>
        <begin position="276"/>
        <end position="305"/>
    </location>
</feature>
<evidence type="ECO:0000313" key="4">
    <source>
        <dbReference type="Proteomes" id="UP000480681"/>
    </source>
</evidence>
<feature type="signal peptide" evidence="2">
    <location>
        <begin position="1"/>
        <end position="31"/>
    </location>
</feature>
<reference evidence="3 4" key="1">
    <citation type="submission" date="2020-02" db="EMBL/GenBank/DDBJ databases">
        <title>Genome sequencing of Aeromonas rivipollensis.</title>
        <authorList>
            <person name="Fono-Tamo Ubani E.K."/>
            <person name="Lekota K.E."/>
        </authorList>
    </citation>
    <scope>NUCLEOTIDE SEQUENCE [LARGE SCALE GENOMIC DNA]</scope>
    <source>
        <strain evidence="3 4">G87</strain>
    </source>
</reference>
<dbReference type="SUPFAM" id="SSF51294">
    <property type="entry name" value="Hedgehog/intein (Hint) domain"/>
    <property type="match status" value="1"/>
</dbReference>
<organism evidence="3 4">
    <name type="scientific">Aeromonas rivipollensis</name>
    <dbReference type="NCBI Taxonomy" id="948519"/>
    <lineage>
        <taxon>Bacteria</taxon>
        <taxon>Pseudomonadati</taxon>
        <taxon>Pseudomonadota</taxon>
        <taxon>Gammaproteobacteria</taxon>
        <taxon>Aeromonadales</taxon>
        <taxon>Aeromonadaceae</taxon>
        <taxon>Aeromonas</taxon>
    </lineage>
</organism>
<accession>A0AAW9Y9W2</accession>
<evidence type="ECO:0008006" key="5">
    <source>
        <dbReference type="Google" id="ProtNLM"/>
    </source>
</evidence>
<dbReference type="InterPro" id="IPR036844">
    <property type="entry name" value="Hint_dom_sf"/>
</dbReference>
<gene>
    <name evidence="3" type="ORF">G4911_06475</name>
</gene>
<sequence length="392" mass="39478">MSLPSFKPSQRRLLLGSAIALALFATPFSYDFDHHQWQPNQAHAKSCFVAGTRILMVDGSERPIETLQAGEQVLDQHGQINRILAVERVVLGNRRLYGLNRLPPFFTAEHPFLSTRGWVAIAPAMTRAEQPTLAVQPLFTGMRILCGPAAVALTGNLALAAQPAELLVESLYWVDSPPTTALFNLILDGSHSYIANSLIVHNKGGDGGSGGNSGSGGGNSGGGGSNSGSGGGNSGGGGSNSGSGGGGNSGGSNSSNSGNNSGGGGNSSQNGNNGGGDDHSGGHGSDDSGRGEDAGGRDDKGRDAVDASGNKLRGDGSIDDNGVDAVDANGNKLRGDGSIDDNGVDAVDANGNKLRGDGSIDDNGVDAVDANGNKLRGDGSVDDSLLPPPSQP</sequence>
<name>A0AAW9Y9W2_9GAMM</name>
<feature type="chain" id="PRO_5043555705" description="Intein C-terminal splicing domain-containing protein" evidence="2">
    <location>
        <begin position="32"/>
        <end position="392"/>
    </location>
</feature>
<feature type="region of interest" description="Disordered" evidence="1">
    <location>
        <begin position="206"/>
        <end position="392"/>
    </location>
</feature>
<comment type="caution">
    <text evidence="3">The sequence shown here is derived from an EMBL/GenBank/DDBJ whole genome shotgun (WGS) entry which is preliminary data.</text>
</comment>